<evidence type="ECO:0000313" key="1">
    <source>
        <dbReference type="EMBL" id="NSL50643.1"/>
    </source>
</evidence>
<proteinExistence type="predicted"/>
<dbReference type="AlphaFoldDB" id="A0A8J8GDZ0"/>
<comment type="caution">
    <text evidence="1">The sequence shown here is derived from an EMBL/GenBank/DDBJ whole genome shotgun (WGS) entry which is preliminary data.</text>
</comment>
<dbReference type="RefSeq" id="WP_173729839.1">
    <property type="nucleotide sequence ID" value="NZ_JABTTE010000002.1"/>
</dbReference>
<name>A0A8J8GDZ0_9BACI</name>
<organism evidence="1 2">
    <name type="scientific">Calidifontibacillus erzurumensis</name>
    <dbReference type="NCBI Taxonomy" id="2741433"/>
    <lineage>
        <taxon>Bacteria</taxon>
        <taxon>Bacillati</taxon>
        <taxon>Bacillota</taxon>
        <taxon>Bacilli</taxon>
        <taxon>Bacillales</taxon>
        <taxon>Bacillaceae</taxon>
        <taxon>Calidifontibacillus/Schinkia group</taxon>
        <taxon>Calidifontibacillus</taxon>
    </lineage>
</organism>
<gene>
    <name evidence="1" type="ORF">HR057_02555</name>
</gene>
<dbReference type="Proteomes" id="UP000625804">
    <property type="component" value="Unassembled WGS sequence"/>
</dbReference>
<accession>A0A8J8GDZ0</accession>
<protein>
    <submittedName>
        <fullName evidence="1">Uncharacterized protein</fullName>
    </submittedName>
</protein>
<sequence length="56" mass="6642">MHQDTFTVIKLVQNLTNSLRGNTNIYDAHYVESIKKRLPDIEQAFIELKNYFENNN</sequence>
<reference evidence="1" key="1">
    <citation type="submission" date="2020-06" db="EMBL/GenBank/DDBJ databases">
        <title>A novel thermopfilic bacterium from Erzurum, Turkey.</title>
        <authorList>
            <person name="Adiguzel A."/>
            <person name="Ay H."/>
            <person name="Baltaci M.O."/>
        </authorList>
    </citation>
    <scope>NUCLEOTIDE SEQUENCE</scope>
    <source>
        <strain evidence="1">P2</strain>
    </source>
</reference>
<keyword evidence="2" id="KW-1185">Reference proteome</keyword>
<evidence type="ECO:0000313" key="2">
    <source>
        <dbReference type="Proteomes" id="UP000625804"/>
    </source>
</evidence>
<dbReference type="EMBL" id="JABTTE010000002">
    <property type="protein sequence ID" value="NSL50643.1"/>
    <property type="molecule type" value="Genomic_DNA"/>
</dbReference>